<comment type="similarity">
    <text evidence="3 18">Belongs to the complex I subunit 2 family.</text>
</comment>
<evidence type="ECO:0000256" key="3">
    <source>
        <dbReference type="ARBA" id="ARBA00007012"/>
    </source>
</evidence>
<feature type="transmembrane region" description="Helical" evidence="18">
    <location>
        <begin position="6"/>
        <end position="25"/>
    </location>
</feature>
<feature type="transmembrane region" description="Helical" evidence="18">
    <location>
        <begin position="92"/>
        <end position="112"/>
    </location>
</feature>
<evidence type="ECO:0000256" key="5">
    <source>
        <dbReference type="ARBA" id="ARBA00021008"/>
    </source>
</evidence>
<keyword evidence="14 18" id="KW-0830">Ubiquinone</keyword>
<geneLocation type="mitochondrion" evidence="20"/>
<evidence type="ECO:0000256" key="15">
    <source>
        <dbReference type="ARBA" id="ARBA00023128"/>
    </source>
</evidence>
<feature type="transmembrane region" description="Helical" evidence="18">
    <location>
        <begin position="132"/>
        <end position="160"/>
    </location>
</feature>
<dbReference type="GO" id="GO:0005743">
    <property type="term" value="C:mitochondrial inner membrane"/>
    <property type="evidence" value="ECO:0007669"/>
    <property type="project" value="UniProtKB-SubCell"/>
</dbReference>
<keyword evidence="13 18" id="KW-0520">NAD</keyword>
<evidence type="ECO:0000256" key="13">
    <source>
        <dbReference type="ARBA" id="ARBA00023027"/>
    </source>
</evidence>
<evidence type="ECO:0000256" key="18">
    <source>
        <dbReference type="RuleBase" id="RU003403"/>
    </source>
</evidence>
<comment type="function">
    <text evidence="1">Core subunit of the mitochondrial membrane respiratory chain NADH dehydrogenase (Complex I) that is believed to belong to the minimal assembly required for catalysis. Complex I functions in the transfer of electrons from NADH to the respiratory chain. The immediate electron acceptor for the enzyme is believed to be ubiquinone.</text>
</comment>
<feature type="domain" description="NADH:quinone oxidoreductase/Mrp antiporter transmembrane" evidence="19">
    <location>
        <begin position="22"/>
        <end position="283"/>
    </location>
</feature>
<dbReference type="InterPro" id="IPR003917">
    <property type="entry name" value="NADH_UbQ_OxRdtase_chain2"/>
</dbReference>
<keyword evidence="6" id="KW-0813">Transport</keyword>
<evidence type="ECO:0000256" key="4">
    <source>
        <dbReference type="ARBA" id="ARBA00012944"/>
    </source>
</evidence>
<keyword evidence="9 18" id="KW-0999">Mitochondrion inner membrane</keyword>
<name>A0A0S2MN38_9SCAR</name>
<feature type="transmembrane region" description="Helical" evidence="18">
    <location>
        <begin position="197"/>
        <end position="221"/>
    </location>
</feature>
<dbReference type="InterPro" id="IPR001750">
    <property type="entry name" value="ND/Mrp_TM"/>
</dbReference>
<dbReference type="InterPro" id="IPR050175">
    <property type="entry name" value="Complex_I_Subunit_2"/>
</dbReference>
<keyword evidence="8 18" id="KW-0812">Transmembrane</keyword>
<keyword evidence="7 18" id="KW-0679">Respiratory chain</keyword>
<proteinExistence type="inferred from homology"/>
<evidence type="ECO:0000256" key="1">
    <source>
        <dbReference type="ARBA" id="ARBA00003257"/>
    </source>
</evidence>
<comment type="function">
    <text evidence="18">Core subunit of the mitochondrial membrane respiratory chain NADH dehydrogenase (Complex I) which catalyzes electron transfer from NADH through the respiratory chain, using ubiquinone as an electron acceptor. Essential for the catalytic activity and assembly of complex I.</text>
</comment>
<comment type="catalytic activity">
    <reaction evidence="17 18">
        <text>a ubiquinone + NADH + 5 H(+)(in) = a ubiquinol + NAD(+) + 4 H(+)(out)</text>
        <dbReference type="Rhea" id="RHEA:29091"/>
        <dbReference type="Rhea" id="RHEA-COMP:9565"/>
        <dbReference type="Rhea" id="RHEA-COMP:9566"/>
        <dbReference type="ChEBI" id="CHEBI:15378"/>
        <dbReference type="ChEBI" id="CHEBI:16389"/>
        <dbReference type="ChEBI" id="CHEBI:17976"/>
        <dbReference type="ChEBI" id="CHEBI:57540"/>
        <dbReference type="ChEBI" id="CHEBI:57945"/>
        <dbReference type="EC" id="7.1.1.2"/>
    </reaction>
</comment>
<evidence type="ECO:0000256" key="9">
    <source>
        <dbReference type="ARBA" id="ARBA00022792"/>
    </source>
</evidence>
<dbReference type="PANTHER" id="PTHR46552:SF1">
    <property type="entry name" value="NADH-UBIQUINONE OXIDOREDUCTASE CHAIN 2"/>
    <property type="match status" value="1"/>
</dbReference>
<organism evidence="20">
    <name type="scientific">Aphodius sp. APH01</name>
    <dbReference type="NCBI Taxonomy" id="1205671"/>
    <lineage>
        <taxon>Eukaryota</taxon>
        <taxon>Metazoa</taxon>
        <taxon>Ecdysozoa</taxon>
        <taxon>Arthropoda</taxon>
        <taxon>Hexapoda</taxon>
        <taxon>Insecta</taxon>
        <taxon>Pterygota</taxon>
        <taxon>Neoptera</taxon>
        <taxon>Endopterygota</taxon>
        <taxon>Coleoptera</taxon>
        <taxon>Polyphaga</taxon>
        <taxon>Scarabaeiformia</taxon>
        <taxon>Scarabaeidae</taxon>
        <taxon>Aphodiinae</taxon>
        <taxon>Aphodius</taxon>
    </lineage>
</organism>
<evidence type="ECO:0000313" key="20">
    <source>
        <dbReference type="EMBL" id="ALO76142.1"/>
    </source>
</evidence>
<protein>
    <recommendedName>
        <fullName evidence="5 18">NADH-ubiquinone oxidoreductase chain 2</fullName>
        <ecNumber evidence="4 18">7.1.1.2</ecNumber>
    </recommendedName>
</protein>
<feature type="transmembrane region" description="Helical" evidence="18">
    <location>
        <begin position="56"/>
        <end position="80"/>
    </location>
</feature>
<reference evidence="20" key="1">
    <citation type="submission" date="2012-06" db="EMBL/GenBank/DDBJ databases">
        <title>Mitogenomics of the Coleoptera under dense taxon sampling.</title>
        <authorList>
            <person name="Timmermans M.J.T.N."/>
            <person name="Lim J."/>
            <person name="Dodsworth S."/>
            <person name="Haran J."/>
            <person name="Ahrens D."/>
            <person name="Bocak L."/>
            <person name="London A."/>
            <person name="Culverwell L."/>
            <person name="Vogler A.P."/>
        </authorList>
    </citation>
    <scope>NUCLEOTIDE SEQUENCE</scope>
</reference>
<evidence type="ECO:0000256" key="14">
    <source>
        <dbReference type="ARBA" id="ARBA00023075"/>
    </source>
</evidence>
<dbReference type="GO" id="GO:0006120">
    <property type="term" value="P:mitochondrial electron transport, NADH to ubiquinone"/>
    <property type="evidence" value="ECO:0007669"/>
    <property type="project" value="InterPro"/>
</dbReference>
<feature type="transmembrane region" description="Helical" evidence="18">
    <location>
        <begin position="313"/>
        <end position="333"/>
    </location>
</feature>
<evidence type="ECO:0000256" key="12">
    <source>
        <dbReference type="ARBA" id="ARBA00022989"/>
    </source>
</evidence>
<evidence type="ECO:0000256" key="16">
    <source>
        <dbReference type="ARBA" id="ARBA00023136"/>
    </source>
</evidence>
<evidence type="ECO:0000256" key="17">
    <source>
        <dbReference type="ARBA" id="ARBA00049551"/>
    </source>
</evidence>
<dbReference type="Pfam" id="PF00361">
    <property type="entry name" value="Proton_antipo_M"/>
    <property type="match status" value="1"/>
</dbReference>
<evidence type="ECO:0000256" key="10">
    <source>
        <dbReference type="ARBA" id="ARBA00022967"/>
    </source>
</evidence>
<dbReference type="PRINTS" id="PR01436">
    <property type="entry name" value="NADHDHGNASE2"/>
</dbReference>
<gene>
    <name evidence="20" type="primary">nad2</name>
</gene>
<keyword evidence="12 18" id="KW-1133">Transmembrane helix</keyword>
<keyword evidence="11 18" id="KW-0249">Electron transport</keyword>
<accession>A0A0S2MN38</accession>
<feature type="transmembrane region" description="Helical" evidence="18">
    <location>
        <begin position="172"/>
        <end position="191"/>
    </location>
</feature>
<feature type="transmembrane region" description="Helical" evidence="18">
    <location>
        <begin position="272"/>
        <end position="292"/>
    </location>
</feature>
<evidence type="ECO:0000256" key="7">
    <source>
        <dbReference type="ARBA" id="ARBA00022660"/>
    </source>
</evidence>
<keyword evidence="15 18" id="KW-0496">Mitochondrion</keyword>
<comment type="subcellular location">
    <subcellularLocation>
        <location evidence="2 18">Mitochondrion inner membrane</location>
        <topology evidence="2 18">Multi-pass membrane protein</topology>
    </subcellularLocation>
</comment>
<sequence length="336" mass="39468">MYFYKFLFYLSLITGTLISISSHSWMGMWIGLELNLLSIIPLMSSTYNAYASESALKYFITQTLASTLILFSIIMMSIMFMYNSKTMISMSLIMNTAFLMKMGAAPFHFWFPEIMEGLNWINSLIMLTWQKIAPMILIMYTNINLNYISFCIIISMIISGIQGLNQTSLRKILTYSSINHIGWMLSAMMFMESIWNYYFMIYTLMSFNIIFMLNMFNIFYLKQLFITLNPQNMIKLLFNLNFLSLGGLPPFIGFMPKWITIQSLINNNFYSLSLIMVIFTLMTLYFYMRITFSSIILNMNEISYYKNTMMKNNFIMMLTILTLISLIFCTLLFNMI</sequence>
<dbReference type="EMBL" id="JX412729">
    <property type="protein sequence ID" value="ALO76142.1"/>
    <property type="molecule type" value="Genomic_DNA"/>
</dbReference>
<keyword evidence="16 18" id="KW-0472">Membrane</keyword>
<keyword evidence="10 18" id="KW-1278">Translocase</keyword>
<dbReference type="AlphaFoldDB" id="A0A0S2MN38"/>
<dbReference type="EC" id="7.1.1.2" evidence="4 18"/>
<dbReference type="PANTHER" id="PTHR46552">
    <property type="entry name" value="NADH-UBIQUINONE OXIDOREDUCTASE CHAIN 2"/>
    <property type="match status" value="1"/>
</dbReference>
<evidence type="ECO:0000256" key="11">
    <source>
        <dbReference type="ARBA" id="ARBA00022982"/>
    </source>
</evidence>
<feature type="transmembrane region" description="Helical" evidence="18">
    <location>
        <begin position="233"/>
        <end position="252"/>
    </location>
</feature>
<evidence type="ECO:0000256" key="6">
    <source>
        <dbReference type="ARBA" id="ARBA00022448"/>
    </source>
</evidence>
<dbReference type="GO" id="GO:0008137">
    <property type="term" value="F:NADH dehydrogenase (ubiquinone) activity"/>
    <property type="evidence" value="ECO:0007669"/>
    <property type="project" value="UniProtKB-EC"/>
</dbReference>
<evidence type="ECO:0000256" key="8">
    <source>
        <dbReference type="ARBA" id="ARBA00022692"/>
    </source>
</evidence>
<evidence type="ECO:0000256" key="2">
    <source>
        <dbReference type="ARBA" id="ARBA00004448"/>
    </source>
</evidence>
<evidence type="ECO:0000259" key="19">
    <source>
        <dbReference type="Pfam" id="PF00361"/>
    </source>
</evidence>